<reference evidence="16 17" key="1">
    <citation type="journal article" date="2013" name="Environ. Microbiol.">
        <title>Genome analysis of Chitinivibrio alkaliphilus gen. nov., sp. nov., a novel extremely haloalkaliphilic anaerobic chitinolytic bacterium from the candidate phylum Termite Group 3.</title>
        <authorList>
            <person name="Sorokin D.Y."/>
            <person name="Gumerov V.M."/>
            <person name="Rakitin A.L."/>
            <person name="Beletsky A.V."/>
            <person name="Damste J.S."/>
            <person name="Muyzer G."/>
            <person name="Mardanov A.V."/>
            <person name="Ravin N.V."/>
        </authorList>
    </citation>
    <scope>NUCLEOTIDE SEQUENCE [LARGE SCALE GENOMIC DNA]</scope>
    <source>
        <strain evidence="16 17">ACht1</strain>
    </source>
</reference>
<evidence type="ECO:0000256" key="12">
    <source>
        <dbReference type="PIRSR" id="PIRSR000098-2"/>
    </source>
</evidence>
<evidence type="ECO:0000256" key="6">
    <source>
        <dbReference type="ARBA" id="ARBA00022605"/>
    </source>
</evidence>
<dbReference type="InterPro" id="IPR016204">
    <property type="entry name" value="HDH"/>
</dbReference>
<keyword evidence="17" id="KW-1185">Reference proteome</keyword>
<dbReference type="UniPathway" id="UPA00051">
    <property type="reaction ID" value="UER00465"/>
</dbReference>
<dbReference type="Pfam" id="PF01842">
    <property type="entry name" value="ACT"/>
    <property type="match status" value="1"/>
</dbReference>
<comment type="pathway">
    <text evidence="2 13">Amino-acid biosynthesis; L-methionine biosynthesis via de novo pathway; L-homoserine from L-aspartate: step 3/3.</text>
</comment>
<dbReference type="InterPro" id="IPR045865">
    <property type="entry name" value="ACT-like_dom_sf"/>
</dbReference>
<evidence type="ECO:0000256" key="14">
    <source>
        <dbReference type="RuleBase" id="RU004171"/>
    </source>
</evidence>
<dbReference type="FunFam" id="3.30.360.10:FF:000005">
    <property type="entry name" value="Homoserine dehydrogenase"/>
    <property type="match status" value="1"/>
</dbReference>
<dbReference type="FunFam" id="3.30.70.260:FF:000030">
    <property type="entry name" value="Homoserine dehydrogenase"/>
    <property type="match status" value="1"/>
</dbReference>
<dbReference type="Pfam" id="PF03447">
    <property type="entry name" value="NAD_binding_3"/>
    <property type="match status" value="1"/>
</dbReference>
<dbReference type="InterPro" id="IPR005106">
    <property type="entry name" value="Asp/hSer_DH_NAD-bd"/>
</dbReference>
<dbReference type="Gene3D" id="3.30.360.10">
    <property type="entry name" value="Dihydrodipicolinate Reductase, domain 2"/>
    <property type="match status" value="1"/>
</dbReference>
<accession>U7D6D2</accession>
<dbReference type="RefSeq" id="WP_022637430.1">
    <property type="nucleotide sequence ID" value="NZ_ASJR01000019.1"/>
</dbReference>
<name>U7D6D2_9BACT</name>
<dbReference type="InterPro" id="IPR002912">
    <property type="entry name" value="ACT_dom"/>
</dbReference>
<keyword evidence="7 13" id="KW-0791">Threonine biosynthesis</keyword>
<evidence type="ECO:0000256" key="10">
    <source>
        <dbReference type="ARBA" id="ARBA00023167"/>
    </source>
</evidence>
<feature type="binding site" evidence="12">
    <location>
        <position position="106"/>
    </location>
    <ligand>
        <name>NADPH</name>
        <dbReference type="ChEBI" id="CHEBI:57783"/>
    </ligand>
</feature>
<evidence type="ECO:0000256" key="7">
    <source>
        <dbReference type="ARBA" id="ARBA00022697"/>
    </source>
</evidence>
<keyword evidence="8 12" id="KW-0521">NADP</keyword>
<dbReference type="PATRIC" id="fig|1313304.3.peg.1919"/>
<dbReference type="InterPro" id="IPR001342">
    <property type="entry name" value="HDH_cat"/>
</dbReference>
<feature type="domain" description="ACT" evidence="15">
    <location>
        <begin position="356"/>
        <end position="430"/>
    </location>
</feature>
<dbReference type="GO" id="GO:0004412">
    <property type="term" value="F:homoserine dehydrogenase activity"/>
    <property type="evidence" value="ECO:0007669"/>
    <property type="project" value="UniProtKB-EC"/>
</dbReference>
<dbReference type="STRING" id="1313304.CALK_2012"/>
<keyword evidence="10 13" id="KW-0486">Methionine biosynthesis</keyword>
<dbReference type="OrthoDB" id="9808167at2"/>
<comment type="similarity">
    <text evidence="3 14">Belongs to the homoserine dehydrogenase family.</text>
</comment>
<evidence type="ECO:0000256" key="13">
    <source>
        <dbReference type="RuleBase" id="RU000579"/>
    </source>
</evidence>
<dbReference type="NCBIfam" id="NF004976">
    <property type="entry name" value="PRK06349.1"/>
    <property type="match status" value="1"/>
</dbReference>
<evidence type="ECO:0000256" key="8">
    <source>
        <dbReference type="ARBA" id="ARBA00022857"/>
    </source>
</evidence>
<dbReference type="PROSITE" id="PS01042">
    <property type="entry name" value="HOMOSER_DHGENASE"/>
    <property type="match status" value="1"/>
</dbReference>
<dbReference type="PROSITE" id="PS51671">
    <property type="entry name" value="ACT"/>
    <property type="match status" value="1"/>
</dbReference>
<dbReference type="PANTHER" id="PTHR43331">
    <property type="entry name" value="HOMOSERINE DEHYDROGENASE"/>
    <property type="match status" value="1"/>
</dbReference>
<dbReference type="Gene3D" id="3.40.50.720">
    <property type="entry name" value="NAD(P)-binding Rossmann-like Domain"/>
    <property type="match status" value="1"/>
</dbReference>
<comment type="caution">
    <text evidence="16">The sequence shown here is derived from an EMBL/GenBank/DDBJ whole genome shotgun (WGS) entry which is preliminary data.</text>
</comment>
<evidence type="ECO:0000256" key="11">
    <source>
        <dbReference type="PIRSR" id="PIRSR000098-1"/>
    </source>
</evidence>
<keyword evidence="9 13" id="KW-0560">Oxidoreductase</keyword>
<evidence type="ECO:0000256" key="1">
    <source>
        <dbReference type="ARBA" id="ARBA00005056"/>
    </source>
</evidence>
<dbReference type="EMBL" id="ASJR01000019">
    <property type="protein sequence ID" value="ERP31131.1"/>
    <property type="molecule type" value="Genomic_DNA"/>
</dbReference>
<dbReference type="GO" id="GO:0009088">
    <property type="term" value="P:threonine biosynthetic process"/>
    <property type="evidence" value="ECO:0007669"/>
    <property type="project" value="UniProtKB-UniPathway"/>
</dbReference>
<dbReference type="SUPFAM" id="SSF51735">
    <property type="entry name" value="NAD(P)-binding Rossmann-fold domains"/>
    <property type="match status" value="1"/>
</dbReference>
<comment type="catalytic activity">
    <reaction evidence="13">
        <text>L-homoserine + NADP(+) = L-aspartate 4-semialdehyde + NADPH + H(+)</text>
        <dbReference type="Rhea" id="RHEA:15761"/>
        <dbReference type="ChEBI" id="CHEBI:15378"/>
        <dbReference type="ChEBI" id="CHEBI:57476"/>
        <dbReference type="ChEBI" id="CHEBI:57783"/>
        <dbReference type="ChEBI" id="CHEBI:58349"/>
        <dbReference type="ChEBI" id="CHEBI:537519"/>
        <dbReference type="EC" id="1.1.1.3"/>
    </reaction>
</comment>
<dbReference type="PIRSF" id="PIRSF000098">
    <property type="entry name" value="Homoser_dehydrog"/>
    <property type="match status" value="1"/>
</dbReference>
<evidence type="ECO:0000256" key="9">
    <source>
        <dbReference type="ARBA" id="ARBA00023002"/>
    </source>
</evidence>
<dbReference type="GO" id="GO:0050661">
    <property type="term" value="F:NADP binding"/>
    <property type="evidence" value="ECO:0007669"/>
    <property type="project" value="InterPro"/>
</dbReference>
<sequence length="433" mass="46594">MDSINIAVLGAGTVGGGTIKLLNKQLSFFQKKLGLPLRLAYVAEKNTFALEEISLPADTTVVEDAEIALRAKDVHIVVELIGGTGIARELVRTALEEKKHVVTANKALIAHHGPELFSLAEKQGVSLYFEASVGGGMPTIKTIREALVGNEILSVTSIINGTCNYILSEMTEKGADFNNTLREAQRLGYAEADPTLDIEGGDTGHKNAIMASLLLGKYVSYDDMKIEGIKGLTAEDIAFAGRLGYVIKLVGIIKKRAGEKCIDARVHPVMLSNDHILANVSDVLNAVLFEGDAVGPVMVYGPGAGEMPTASAVVSDIVDVARNIMAQDEKRIPMGYYTEANKATITDDAEIESRYYLRFTVNNKPGVLGKIADTLATHGISIASVMQEENEVSIVSIVILTFTATEKNVKDALQEIEASEEVEAYTQLIRIED</sequence>
<evidence type="ECO:0000259" key="15">
    <source>
        <dbReference type="PROSITE" id="PS51671"/>
    </source>
</evidence>
<dbReference type="SUPFAM" id="SSF55021">
    <property type="entry name" value="ACT-like"/>
    <property type="match status" value="1"/>
</dbReference>
<dbReference type="eggNOG" id="COG0460">
    <property type="taxonomic scope" value="Bacteria"/>
</dbReference>
<comment type="pathway">
    <text evidence="1 13">Amino-acid biosynthesis; L-threonine biosynthesis; L-threonine from L-aspartate: step 3/5.</text>
</comment>
<dbReference type="UniPathway" id="UPA00050">
    <property type="reaction ID" value="UER00063"/>
</dbReference>
<dbReference type="GO" id="GO:0009086">
    <property type="term" value="P:methionine biosynthetic process"/>
    <property type="evidence" value="ECO:0007669"/>
    <property type="project" value="UniProtKB-KW"/>
</dbReference>
<dbReference type="AlphaFoldDB" id="U7D6D2"/>
<dbReference type="CDD" id="cd04881">
    <property type="entry name" value="ACT_HSDH-Hom"/>
    <property type="match status" value="1"/>
</dbReference>
<dbReference type="InterPro" id="IPR036291">
    <property type="entry name" value="NAD(P)-bd_dom_sf"/>
</dbReference>
<dbReference type="SUPFAM" id="SSF55347">
    <property type="entry name" value="Glyceraldehyde-3-phosphate dehydrogenase-like, C-terminal domain"/>
    <property type="match status" value="1"/>
</dbReference>
<dbReference type="PANTHER" id="PTHR43331:SF1">
    <property type="entry name" value="HOMOSERINE DEHYDROGENASE"/>
    <property type="match status" value="1"/>
</dbReference>
<evidence type="ECO:0000313" key="16">
    <source>
        <dbReference type="EMBL" id="ERP31131.1"/>
    </source>
</evidence>
<feature type="binding site" evidence="12">
    <location>
        <position position="191"/>
    </location>
    <ligand>
        <name>L-homoserine</name>
        <dbReference type="ChEBI" id="CHEBI:57476"/>
    </ligand>
</feature>
<feature type="binding site" evidence="12">
    <location>
        <begin position="9"/>
        <end position="16"/>
    </location>
    <ligand>
        <name>NADP(+)</name>
        <dbReference type="ChEBI" id="CHEBI:58349"/>
    </ligand>
</feature>
<proteinExistence type="inferred from homology"/>
<evidence type="ECO:0000256" key="4">
    <source>
        <dbReference type="ARBA" id="ARBA00013213"/>
    </source>
</evidence>
<dbReference type="InterPro" id="IPR019811">
    <property type="entry name" value="HDH_CS"/>
</dbReference>
<organism evidence="16 17">
    <name type="scientific">Chitinivibrio alkaliphilus ACht1</name>
    <dbReference type="NCBI Taxonomy" id="1313304"/>
    <lineage>
        <taxon>Bacteria</taxon>
        <taxon>Pseudomonadati</taxon>
        <taxon>Fibrobacterota</taxon>
        <taxon>Chitinivibrionia</taxon>
        <taxon>Chitinivibrionales</taxon>
        <taxon>Chitinivibrionaceae</taxon>
        <taxon>Chitinivibrio</taxon>
    </lineage>
</organism>
<feature type="active site" description="Proton donor" evidence="11">
    <location>
        <position position="206"/>
    </location>
</feature>
<keyword evidence="6 13" id="KW-0028">Amino-acid biosynthesis</keyword>
<evidence type="ECO:0000313" key="17">
    <source>
        <dbReference type="Proteomes" id="UP000017148"/>
    </source>
</evidence>
<evidence type="ECO:0000256" key="2">
    <source>
        <dbReference type="ARBA" id="ARBA00005062"/>
    </source>
</evidence>
<gene>
    <name evidence="16" type="ORF">CALK_2012</name>
</gene>
<evidence type="ECO:0000256" key="3">
    <source>
        <dbReference type="ARBA" id="ARBA00006753"/>
    </source>
</evidence>
<dbReference type="Proteomes" id="UP000017148">
    <property type="component" value="Unassembled WGS sequence"/>
</dbReference>
<evidence type="ECO:0000256" key="5">
    <source>
        <dbReference type="ARBA" id="ARBA00013376"/>
    </source>
</evidence>
<protein>
    <recommendedName>
        <fullName evidence="5 13">Homoserine dehydrogenase</fullName>
        <ecNumber evidence="4 13">1.1.1.3</ecNumber>
    </recommendedName>
</protein>
<dbReference type="EC" id="1.1.1.3" evidence="4 13"/>
<dbReference type="Gene3D" id="3.30.70.260">
    <property type="match status" value="1"/>
</dbReference>
<dbReference type="Pfam" id="PF00742">
    <property type="entry name" value="Homoserine_dh"/>
    <property type="match status" value="1"/>
</dbReference>